<evidence type="ECO:0000313" key="3">
    <source>
        <dbReference type="Proteomes" id="UP000631114"/>
    </source>
</evidence>
<dbReference type="EMBL" id="JADFTS010000009">
    <property type="protein sequence ID" value="KAF9588869.1"/>
    <property type="molecule type" value="Genomic_DNA"/>
</dbReference>
<name>A0A835GWT6_9MAGN</name>
<proteinExistence type="predicted"/>
<sequence length="107" mass="11724">MGIFCRPVTISTSTLIDDGGSDNDEEWNSCKDSSSNKDKDLDLEKEDLKGSFAGRLPTHQLAAVQLTERLDLWTSKNRVKKDTRACEISQAICAGKSTSNIVVGYPT</sequence>
<dbReference type="Proteomes" id="UP000631114">
    <property type="component" value="Unassembled WGS sequence"/>
</dbReference>
<evidence type="ECO:0000256" key="1">
    <source>
        <dbReference type="SAM" id="MobiDB-lite"/>
    </source>
</evidence>
<gene>
    <name evidence="2" type="ORF">IFM89_016832</name>
</gene>
<protein>
    <submittedName>
        <fullName evidence="2">Uncharacterized protein</fullName>
    </submittedName>
</protein>
<organism evidence="2 3">
    <name type="scientific">Coptis chinensis</name>
    <dbReference type="NCBI Taxonomy" id="261450"/>
    <lineage>
        <taxon>Eukaryota</taxon>
        <taxon>Viridiplantae</taxon>
        <taxon>Streptophyta</taxon>
        <taxon>Embryophyta</taxon>
        <taxon>Tracheophyta</taxon>
        <taxon>Spermatophyta</taxon>
        <taxon>Magnoliopsida</taxon>
        <taxon>Ranunculales</taxon>
        <taxon>Ranunculaceae</taxon>
        <taxon>Coptidoideae</taxon>
        <taxon>Coptis</taxon>
    </lineage>
</organism>
<comment type="caution">
    <text evidence="2">The sequence shown here is derived from an EMBL/GenBank/DDBJ whole genome shotgun (WGS) entry which is preliminary data.</text>
</comment>
<dbReference type="AlphaFoldDB" id="A0A835GWT6"/>
<feature type="region of interest" description="Disordered" evidence="1">
    <location>
        <begin position="15"/>
        <end position="38"/>
    </location>
</feature>
<evidence type="ECO:0000313" key="2">
    <source>
        <dbReference type="EMBL" id="KAF9588869.1"/>
    </source>
</evidence>
<keyword evidence="3" id="KW-1185">Reference proteome</keyword>
<reference evidence="2 3" key="1">
    <citation type="submission" date="2020-10" db="EMBL/GenBank/DDBJ databases">
        <title>The Coptis chinensis genome and diversification of protoberbering-type alkaloids.</title>
        <authorList>
            <person name="Wang B."/>
            <person name="Shu S."/>
            <person name="Song C."/>
            <person name="Liu Y."/>
        </authorList>
    </citation>
    <scope>NUCLEOTIDE SEQUENCE [LARGE SCALE GENOMIC DNA]</scope>
    <source>
        <strain evidence="2">HL-2020</strain>
        <tissue evidence="2">Leaf</tissue>
    </source>
</reference>
<accession>A0A835GWT6</accession>